<protein>
    <submittedName>
        <fullName evidence="1">Uncharacterized protein</fullName>
    </submittedName>
</protein>
<gene>
    <name evidence="1" type="ORF">F4820DRAFT_445025</name>
</gene>
<sequence>MSTAPRGHQPRLLDVGIVGAAPNPLPLPEEFRRGRVERTILCLAAWPYYTFLVGLSRDHSGSSQIVGCGIASVVYCDLQAVSVPPSGQEKNTAVAR</sequence>
<comment type="caution">
    <text evidence="1">The sequence shown here is derived from an EMBL/GenBank/DDBJ whole genome shotgun (WGS) entry which is preliminary data.</text>
</comment>
<evidence type="ECO:0000313" key="1">
    <source>
        <dbReference type="EMBL" id="KAI4868612.1"/>
    </source>
</evidence>
<dbReference type="EMBL" id="MU393437">
    <property type="protein sequence ID" value="KAI4868612.1"/>
    <property type="molecule type" value="Genomic_DNA"/>
</dbReference>
<reference evidence="1 2" key="1">
    <citation type="journal article" date="2022" name="New Phytol.">
        <title>Ecological generalism drives hyperdiversity of secondary metabolite gene clusters in xylarialean endophytes.</title>
        <authorList>
            <person name="Franco M.E.E."/>
            <person name="Wisecaver J.H."/>
            <person name="Arnold A.E."/>
            <person name="Ju Y.M."/>
            <person name="Slot J.C."/>
            <person name="Ahrendt S."/>
            <person name="Moore L.P."/>
            <person name="Eastman K.E."/>
            <person name="Scott K."/>
            <person name="Konkel Z."/>
            <person name="Mondo S.J."/>
            <person name="Kuo A."/>
            <person name="Hayes R.D."/>
            <person name="Haridas S."/>
            <person name="Andreopoulos B."/>
            <person name="Riley R."/>
            <person name="LaButti K."/>
            <person name="Pangilinan J."/>
            <person name="Lipzen A."/>
            <person name="Amirebrahimi M."/>
            <person name="Yan J."/>
            <person name="Adam C."/>
            <person name="Keymanesh K."/>
            <person name="Ng V."/>
            <person name="Louie K."/>
            <person name="Northen T."/>
            <person name="Drula E."/>
            <person name="Henrissat B."/>
            <person name="Hsieh H.M."/>
            <person name="Youens-Clark K."/>
            <person name="Lutzoni F."/>
            <person name="Miadlikowska J."/>
            <person name="Eastwood D.C."/>
            <person name="Hamelin R.C."/>
            <person name="Grigoriev I.V."/>
            <person name="U'Ren J.M."/>
        </authorList>
    </citation>
    <scope>NUCLEOTIDE SEQUENCE [LARGE SCALE GENOMIC DNA]</scope>
    <source>
        <strain evidence="1 2">CBS 119005</strain>
    </source>
</reference>
<accession>A0ACB9ZA52</accession>
<dbReference type="Proteomes" id="UP001497700">
    <property type="component" value="Unassembled WGS sequence"/>
</dbReference>
<organism evidence="1 2">
    <name type="scientific">Hypoxylon rubiginosum</name>
    <dbReference type="NCBI Taxonomy" id="110542"/>
    <lineage>
        <taxon>Eukaryota</taxon>
        <taxon>Fungi</taxon>
        <taxon>Dikarya</taxon>
        <taxon>Ascomycota</taxon>
        <taxon>Pezizomycotina</taxon>
        <taxon>Sordariomycetes</taxon>
        <taxon>Xylariomycetidae</taxon>
        <taxon>Xylariales</taxon>
        <taxon>Hypoxylaceae</taxon>
        <taxon>Hypoxylon</taxon>
    </lineage>
</organism>
<name>A0ACB9ZA52_9PEZI</name>
<keyword evidence="2" id="KW-1185">Reference proteome</keyword>
<evidence type="ECO:0000313" key="2">
    <source>
        <dbReference type="Proteomes" id="UP001497700"/>
    </source>
</evidence>
<proteinExistence type="predicted"/>